<dbReference type="AlphaFoldDB" id="J4X1X2"/>
<gene>
    <name evidence="1" type="primary">iscX</name>
    <name evidence="1" type="ORF">NT02SARS_0375</name>
</gene>
<sequence length="67" mass="7966">MEQLDWLDVFDIAIELSEQYPEIDPQWISFPDLHTKICELENFIGDPNKSNEKILEAIQMQWIEESV</sequence>
<dbReference type="Proteomes" id="UP000010116">
    <property type="component" value="Unassembled WGS sequence"/>
</dbReference>
<dbReference type="NCBIfam" id="TIGR03412">
    <property type="entry name" value="iscX_yfhJ"/>
    <property type="match status" value="1"/>
</dbReference>
<dbReference type="HOGENOM" id="CLU_168040_1_0_6"/>
<evidence type="ECO:0000313" key="2">
    <source>
        <dbReference type="Proteomes" id="UP000010116"/>
    </source>
</evidence>
<evidence type="ECO:0000313" key="1">
    <source>
        <dbReference type="EMBL" id="EJP73425.1"/>
    </source>
</evidence>
<dbReference type="GO" id="GO:0016226">
    <property type="term" value="P:iron-sulfur cluster assembly"/>
    <property type="evidence" value="ECO:0007669"/>
    <property type="project" value="UniProtKB-UniRule"/>
</dbReference>
<dbReference type="Pfam" id="PF04384">
    <property type="entry name" value="Fe-S_assembly"/>
    <property type="match status" value="1"/>
</dbReference>
<dbReference type="InterPro" id="IPR036762">
    <property type="entry name" value="IscX-like_sf"/>
</dbReference>
<dbReference type="Gene3D" id="1.10.10.600">
    <property type="entry name" value="IscX-like"/>
    <property type="match status" value="1"/>
</dbReference>
<dbReference type="PIRSF" id="PIRSF039003">
    <property type="entry name" value="IscX"/>
    <property type="match status" value="1"/>
</dbReference>
<dbReference type="InterPro" id="IPR007479">
    <property type="entry name" value="ISC_FeS_clus_asmbl_IscsX"/>
</dbReference>
<reference evidence="1 2" key="1">
    <citation type="journal article" date="2012" name="ISME J.">
        <title>Genomic insights to SAR86, an abundant and uncultivated marine bacterial lineage.</title>
        <authorList>
            <person name="Dupont C.L."/>
            <person name="Rusch D.B."/>
            <person name="Yooseph S."/>
            <person name="Lombardo M.J."/>
            <person name="Richter R.A."/>
            <person name="Valas R."/>
            <person name="Novotny M."/>
            <person name="Yee-Greenbaum J."/>
            <person name="Selengut J.D."/>
            <person name="Haft D.H."/>
            <person name="Halpern A.L."/>
            <person name="Lasken R.S."/>
            <person name="Nealson K."/>
            <person name="Friedman R."/>
            <person name="Venter J.C."/>
        </authorList>
    </citation>
    <scope>NUCLEOTIDE SEQUENCE [LARGE SCALE GENOMIC DNA]</scope>
</reference>
<protein>
    <submittedName>
        <fullName evidence="1">FeS assembly protein IscX</fullName>
    </submittedName>
</protein>
<dbReference type="PANTHER" id="PTHR37532:SF1">
    <property type="entry name" value="PROTEIN ISCX"/>
    <property type="match status" value="1"/>
</dbReference>
<dbReference type="PANTHER" id="PTHR37532">
    <property type="entry name" value="PROTEIN ISCX"/>
    <property type="match status" value="1"/>
</dbReference>
<dbReference type="GO" id="GO:0008198">
    <property type="term" value="F:ferrous iron binding"/>
    <property type="evidence" value="ECO:0007669"/>
    <property type="project" value="TreeGrafter"/>
</dbReference>
<name>J4X1X2_9GAMM</name>
<accession>J4X1X2</accession>
<dbReference type="GO" id="GO:0005829">
    <property type="term" value="C:cytosol"/>
    <property type="evidence" value="ECO:0007669"/>
    <property type="project" value="TreeGrafter"/>
</dbReference>
<proteinExistence type="predicted"/>
<dbReference type="SUPFAM" id="SSF140319">
    <property type="entry name" value="IscX-like"/>
    <property type="match status" value="1"/>
</dbReference>
<dbReference type="EMBL" id="JH611165">
    <property type="protein sequence ID" value="EJP73425.1"/>
    <property type="molecule type" value="Genomic_DNA"/>
</dbReference>
<organism evidence="1 2">
    <name type="scientific">SAR86 cluster bacterium SAR86B</name>
    <dbReference type="NCBI Taxonomy" id="1123867"/>
    <lineage>
        <taxon>Bacteria</taxon>
        <taxon>Pseudomonadati</taxon>
        <taxon>Pseudomonadota</taxon>
        <taxon>Gammaproteobacteria</taxon>
        <taxon>SAR86 cluster</taxon>
    </lineage>
</organism>